<evidence type="ECO:0000256" key="1">
    <source>
        <dbReference type="SAM" id="MobiDB-lite"/>
    </source>
</evidence>
<dbReference type="EMBL" id="JAPQKH010000012">
    <property type="protein sequence ID" value="KAJ5080950.1"/>
    <property type="molecule type" value="Genomic_DNA"/>
</dbReference>
<feature type="region of interest" description="Disordered" evidence="1">
    <location>
        <begin position="45"/>
        <end position="84"/>
    </location>
</feature>
<dbReference type="Proteomes" id="UP001149165">
    <property type="component" value="Unassembled WGS sequence"/>
</dbReference>
<keyword evidence="3" id="KW-1185">Reference proteome</keyword>
<comment type="caution">
    <text evidence="2">The sequence shown here is derived from an EMBL/GenBank/DDBJ whole genome shotgun (WGS) entry which is preliminary data.</text>
</comment>
<feature type="compositionally biased region" description="Basic and acidic residues" evidence="1">
    <location>
        <begin position="50"/>
        <end position="84"/>
    </location>
</feature>
<accession>A0A9W9EFW9</accession>
<gene>
    <name evidence="2" type="ORF">N7456_013660</name>
</gene>
<evidence type="ECO:0000313" key="2">
    <source>
        <dbReference type="EMBL" id="KAJ5080950.1"/>
    </source>
</evidence>
<reference evidence="2" key="1">
    <citation type="submission" date="2022-11" db="EMBL/GenBank/DDBJ databases">
        <authorList>
            <person name="Petersen C."/>
        </authorList>
    </citation>
    <scope>NUCLEOTIDE SEQUENCE</scope>
    <source>
        <strain evidence="2">IBT 30069</strain>
    </source>
</reference>
<feature type="region of interest" description="Disordered" evidence="1">
    <location>
        <begin position="1"/>
        <end position="24"/>
    </location>
</feature>
<name>A0A9W9EFW9_9EURO</name>
<evidence type="ECO:0000313" key="3">
    <source>
        <dbReference type="Proteomes" id="UP001149165"/>
    </source>
</evidence>
<protein>
    <submittedName>
        <fullName evidence="2">Uncharacterized protein</fullName>
    </submittedName>
</protein>
<sequence length="84" mass="9580">MGHMEDSIGDEPIAPGVTSKALDEMPQDHREATLLDWLQPPRWSAQEHPFGVEDKALLPGKGMRDGSLRPKYPDHQLHRSDRWI</sequence>
<reference evidence="2" key="2">
    <citation type="journal article" date="2023" name="IMA Fungus">
        <title>Comparative genomic study of the Penicillium genus elucidates a diverse pangenome and 15 lateral gene transfer events.</title>
        <authorList>
            <person name="Petersen C."/>
            <person name="Sorensen T."/>
            <person name="Nielsen M.R."/>
            <person name="Sondergaard T.E."/>
            <person name="Sorensen J.L."/>
            <person name="Fitzpatrick D.A."/>
            <person name="Frisvad J.C."/>
            <person name="Nielsen K.L."/>
        </authorList>
    </citation>
    <scope>NUCLEOTIDE SEQUENCE</scope>
    <source>
        <strain evidence="2">IBT 30069</strain>
    </source>
</reference>
<dbReference type="AlphaFoldDB" id="A0A9W9EFW9"/>
<organism evidence="2 3">
    <name type="scientific">Penicillium angulare</name>
    <dbReference type="NCBI Taxonomy" id="116970"/>
    <lineage>
        <taxon>Eukaryota</taxon>
        <taxon>Fungi</taxon>
        <taxon>Dikarya</taxon>
        <taxon>Ascomycota</taxon>
        <taxon>Pezizomycotina</taxon>
        <taxon>Eurotiomycetes</taxon>
        <taxon>Eurotiomycetidae</taxon>
        <taxon>Eurotiales</taxon>
        <taxon>Aspergillaceae</taxon>
        <taxon>Penicillium</taxon>
    </lineage>
</organism>
<proteinExistence type="predicted"/>